<feature type="domain" description="Tc1-like transposase DDE" evidence="2">
    <location>
        <begin position="171"/>
        <end position="312"/>
    </location>
</feature>
<proteinExistence type="predicted"/>
<feature type="compositionally biased region" description="Basic and acidic residues" evidence="1">
    <location>
        <begin position="60"/>
        <end position="69"/>
    </location>
</feature>
<dbReference type="OrthoDB" id="565387at2"/>
<dbReference type="InterPro" id="IPR025959">
    <property type="entry name" value="Winged_HTH_dom"/>
</dbReference>
<evidence type="ECO:0000313" key="6">
    <source>
        <dbReference type="Proteomes" id="UP000037425"/>
    </source>
</evidence>
<dbReference type="InterPro" id="IPR036397">
    <property type="entry name" value="RNaseH_sf"/>
</dbReference>
<evidence type="ECO:0000313" key="5">
    <source>
        <dbReference type="EMBL" id="KOF12358.1"/>
    </source>
</evidence>
<keyword evidence="5" id="KW-0540">Nuclease</keyword>
<keyword evidence="5" id="KW-0378">Hydrolase</keyword>
<dbReference type="Proteomes" id="UP000037425">
    <property type="component" value="Unassembled WGS sequence"/>
</dbReference>
<evidence type="ECO:0000259" key="4">
    <source>
        <dbReference type="Pfam" id="PF13592"/>
    </source>
</evidence>
<name>A0A0L8BCJ8_ENSAD</name>
<dbReference type="RefSeq" id="WP_053253362.1">
    <property type="nucleotide sequence ID" value="NZ_LGAP01000081.1"/>
</dbReference>
<dbReference type="InterPro" id="IPR009057">
    <property type="entry name" value="Homeodomain-like_sf"/>
</dbReference>
<dbReference type="Pfam" id="PF13518">
    <property type="entry name" value="HTH_28"/>
    <property type="match status" value="1"/>
</dbReference>
<dbReference type="InterPro" id="IPR047655">
    <property type="entry name" value="Transpos_IS630-like"/>
</dbReference>
<dbReference type="GO" id="GO:0004519">
    <property type="term" value="F:endonuclease activity"/>
    <property type="evidence" value="ECO:0007669"/>
    <property type="project" value="UniProtKB-KW"/>
</dbReference>
<dbReference type="Pfam" id="PF13358">
    <property type="entry name" value="DDE_3"/>
    <property type="match status" value="1"/>
</dbReference>
<feature type="region of interest" description="Disordered" evidence="1">
    <location>
        <begin position="59"/>
        <end position="78"/>
    </location>
</feature>
<comment type="caution">
    <text evidence="5">The sequence shown here is derived from an EMBL/GenBank/DDBJ whole genome shotgun (WGS) entry which is preliminary data.</text>
</comment>
<dbReference type="InterPro" id="IPR055247">
    <property type="entry name" value="InsJ-like_HTH"/>
</dbReference>
<dbReference type="PANTHER" id="PTHR46564">
    <property type="entry name" value="TRANSPOSASE"/>
    <property type="match status" value="1"/>
</dbReference>
<dbReference type="PATRIC" id="fig|106592.7.peg.7370"/>
<evidence type="ECO:0000259" key="2">
    <source>
        <dbReference type="Pfam" id="PF13358"/>
    </source>
</evidence>
<dbReference type="GO" id="GO:0003676">
    <property type="term" value="F:nucleic acid binding"/>
    <property type="evidence" value="ECO:0007669"/>
    <property type="project" value="InterPro"/>
</dbReference>
<protein>
    <submittedName>
        <fullName evidence="5">Endonuclease DDE</fullName>
    </submittedName>
</protein>
<dbReference type="EMBL" id="LGAP01000081">
    <property type="protein sequence ID" value="KOF12358.1"/>
    <property type="molecule type" value="Genomic_DNA"/>
</dbReference>
<feature type="domain" description="Winged helix-turn helix" evidence="4">
    <location>
        <begin position="97"/>
        <end position="155"/>
    </location>
</feature>
<dbReference type="PANTHER" id="PTHR46564:SF1">
    <property type="entry name" value="TRANSPOSASE"/>
    <property type="match status" value="1"/>
</dbReference>
<accession>A0A0L8BCJ8</accession>
<dbReference type="Pfam" id="PF13592">
    <property type="entry name" value="HTH_33"/>
    <property type="match status" value="1"/>
</dbReference>
<evidence type="ECO:0000256" key="1">
    <source>
        <dbReference type="SAM" id="MobiDB-lite"/>
    </source>
</evidence>
<organism evidence="5 6">
    <name type="scientific">Ensifer adhaerens</name>
    <name type="common">Sinorhizobium morelense</name>
    <dbReference type="NCBI Taxonomy" id="106592"/>
    <lineage>
        <taxon>Bacteria</taxon>
        <taxon>Pseudomonadati</taxon>
        <taxon>Pseudomonadota</taxon>
        <taxon>Alphaproteobacteria</taxon>
        <taxon>Hyphomicrobiales</taxon>
        <taxon>Rhizobiaceae</taxon>
        <taxon>Sinorhizobium/Ensifer group</taxon>
        <taxon>Ensifer</taxon>
    </lineage>
</organism>
<dbReference type="Gene3D" id="3.30.420.10">
    <property type="entry name" value="Ribonuclease H-like superfamily/Ribonuclease H"/>
    <property type="match status" value="1"/>
</dbReference>
<dbReference type="InterPro" id="IPR038717">
    <property type="entry name" value="Tc1-like_DDE_dom"/>
</dbReference>
<feature type="domain" description="Insertion element IS150 protein InsJ-like helix-turn-helix" evidence="3">
    <location>
        <begin position="17"/>
        <end position="66"/>
    </location>
</feature>
<dbReference type="AlphaFoldDB" id="A0A0L8BCJ8"/>
<evidence type="ECO:0000259" key="3">
    <source>
        <dbReference type="Pfam" id="PF13518"/>
    </source>
</evidence>
<sequence>METDARKLSKSALYELRRQVVRLYKAGHKVMRIVELTGLSWQAVRKAIDGYEAEGVASLKPKDRGRSPGDGRSLSPEQEVQIRRLICDKRPEQLKMEFALWTRGAVMELISRECGISLKIRAVGNYLKRWGFTPQKPIRRAYEQNPQAVQAWLEATYPAIEAQAKAEGGEIHWGDETAVINTDVRGRSYAPKGETPVAYAPGSRAKLSMISTVTNQGKTRWMIIEENFGADRLIEFLEALIKDADRKIFLILDNLRAHHSKLVKAWLETRKDQIEIFYLPSYSPELNPDERLNASLKHAISTTVPVKTKARLKAAAESHMTGLAQSPDAVRAFFRDPRCRYAA</sequence>
<dbReference type="SUPFAM" id="SSF46689">
    <property type="entry name" value="Homeodomain-like"/>
    <property type="match status" value="1"/>
</dbReference>
<reference evidence="6" key="1">
    <citation type="submission" date="2015-07" db="EMBL/GenBank/DDBJ databases">
        <title>Whole genome sequence of an Ensifer adhaerens strain isolated from a cave pool in the Wind Cave National Park.</title>
        <authorList>
            <person name="Eng W.W.H."/>
            <person name="Gan H.M."/>
            <person name="Barton H.A."/>
            <person name="Savka M.A."/>
        </authorList>
    </citation>
    <scope>NUCLEOTIDE SEQUENCE [LARGE SCALE GENOMIC DNA]</scope>
    <source>
        <strain evidence="6">SD006</strain>
    </source>
</reference>
<gene>
    <name evidence="5" type="ORF">AC244_34840</name>
</gene>
<keyword evidence="5" id="KW-0255">Endonuclease</keyword>
<dbReference type="NCBIfam" id="NF033545">
    <property type="entry name" value="transpos_IS630"/>
    <property type="match status" value="1"/>
</dbReference>